<dbReference type="OrthoDB" id="977540at2"/>
<dbReference type="InterPro" id="IPR003593">
    <property type="entry name" value="AAA+_ATPase"/>
</dbReference>
<feature type="domain" description="ABC transporter" evidence="3">
    <location>
        <begin position="3"/>
        <end position="199"/>
    </location>
</feature>
<dbReference type="PANTHER" id="PTHR43038:SF7">
    <property type="entry name" value="ABC TRANSPORT SYSTEM ATP-BINDING PROTEIN"/>
    <property type="match status" value="1"/>
</dbReference>
<dbReference type="GO" id="GO:0005524">
    <property type="term" value="F:ATP binding"/>
    <property type="evidence" value="ECO:0007669"/>
    <property type="project" value="UniProtKB-KW"/>
</dbReference>
<dbReference type="GO" id="GO:0016887">
    <property type="term" value="F:ATP hydrolysis activity"/>
    <property type="evidence" value="ECO:0007669"/>
    <property type="project" value="InterPro"/>
</dbReference>
<dbReference type="InterPro" id="IPR003439">
    <property type="entry name" value="ABC_transporter-like_ATP-bd"/>
</dbReference>
<comment type="caution">
    <text evidence="4">The sequence shown here is derived from an EMBL/GenBank/DDBJ whole genome shotgun (WGS) entry which is preliminary data.</text>
</comment>
<dbReference type="Proteomes" id="UP000223913">
    <property type="component" value="Unassembled WGS sequence"/>
</dbReference>
<accession>A0A2D0NBF6</accession>
<organism evidence="4 5">
    <name type="scientific">Flavilitoribacter nigricans (strain ATCC 23147 / DSM 23189 / NBRC 102662 / NCIMB 1420 / SS-2)</name>
    <name type="common">Lewinella nigricans</name>
    <dbReference type="NCBI Taxonomy" id="1122177"/>
    <lineage>
        <taxon>Bacteria</taxon>
        <taxon>Pseudomonadati</taxon>
        <taxon>Bacteroidota</taxon>
        <taxon>Saprospiria</taxon>
        <taxon>Saprospirales</taxon>
        <taxon>Lewinellaceae</taxon>
        <taxon>Flavilitoribacter</taxon>
    </lineage>
</organism>
<proteinExistence type="predicted"/>
<protein>
    <submittedName>
        <fullName evidence="4">ABC transporter</fullName>
    </submittedName>
</protein>
<reference evidence="4 5" key="1">
    <citation type="submission" date="2017-10" db="EMBL/GenBank/DDBJ databases">
        <title>The draft genome sequence of Lewinella nigricans NBRC 102662.</title>
        <authorList>
            <person name="Wang K."/>
        </authorList>
    </citation>
    <scope>NUCLEOTIDE SEQUENCE [LARGE SCALE GENOMIC DNA]</scope>
    <source>
        <strain evidence="4 5">NBRC 102662</strain>
    </source>
</reference>
<dbReference type="SUPFAM" id="SSF52540">
    <property type="entry name" value="P-loop containing nucleoside triphosphate hydrolases"/>
    <property type="match status" value="1"/>
</dbReference>
<sequence>MLLTARHISKSFGRKHVLRDISFELQAGSLYGIVGENGSGKSTLLKIIVGAWEADSGTISLNGKLGYCPQEALLFPLLTVAEHFRYFAAAYGIPKDIMKKRADHLLDHFNFKKYEKEKVANLSGGTQQKLNLTLALLPEPDLLVLDEPYNGFDWDTYLRFWEYTGQLRQQGCAVLVVTHLLSERERFDRIYDLKNGQLM</sequence>
<dbReference type="Gene3D" id="3.40.50.300">
    <property type="entry name" value="P-loop containing nucleotide triphosphate hydrolases"/>
    <property type="match status" value="1"/>
</dbReference>
<dbReference type="CDD" id="cd03230">
    <property type="entry name" value="ABC_DR_subfamily_A"/>
    <property type="match status" value="1"/>
</dbReference>
<evidence type="ECO:0000256" key="2">
    <source>
        <dbReference type="ARBA" id="ARBA00022840"/>
    </source>
</evidence>
<keyword evidence="2" id="KW-0067">ATP-binding</keyword>
<dbReference type="PANTHER" id="PTHR43038">
    <property type="entry name" value="ATP-BINDING CASSETTE, SUB-FAMILY H, MEMBER 1"/>
    <property type="match status" value="1"/>
</dbReference>
<dbReference type="RefSeq" id="WP_099151085.1">
    <property type="nucleotide sequence ID" value="NZ_PDUD01000021.1"/>
</dbReference>
<evidence type="ECO:0000313" key="4">
    <source>
        <dbReference type="EMBL" id="PHN05509.1"/>
    </source>
</evidence>
<evidence type="ECO:0000313" key="5">
    <source>
        <dbReference type="Proteomes" id="UP000223913"/>
    </source>
</evidence>
<dbReference type="InterPro" id="IPR027417">
    <property type="entry name" value="P-loop_NTPase"/>
</dbReference>
<name>A0A2D0NBF6_FLAN2</name>
<evidence type="ECO:0000256" key="1">
    <source>
        <dbReference type="ARBA" id="ARBA00022741"/>
    </source>
</evidence>
<keyword evidence="1" id="KW-0547">Nucleotide-binding</keyword>
<dbReference type="AlphaFoldDB" id="A0A2D0NBF6"/>
<evidence type="ECO:0000259" key="3">
    <source>
        <dbReference type="PROSITE" id="PS50893"/>
    </source>
</evidence>
<keyword evidence="5" id="KW-1185">Reference proteome</keyword>
<dbReference type="SMART" id="SM00382">
    <property type="entry name" value="AAA"/>
    <property type="match status" value="1"/>
</dbReference>
<dbReference type="EMBL" id="PDUD01000021">
    <property type="protein sequence ID" value="PHN05509.1"/>
    <property type="molecule type" value="Genomic_DNA"/>
</dbReference>
<dbReference type="PROSITE" id="PS50893">
    <property type="entry name" value="ABC_TRANSPORTER_2"/>
    <property type="match status" value="1"/>
</dbReference>
<dbReference type="Pfam" id="PF00005">
    <property type="entry name" value="ABC_tran"/>
    <property type="match status" value="1"/>
</dbReference>
<gene>
    <name evidence="4" type="ORF">CRP01_16060</name>
</gene>